<sequence length="194" mass="21968">MSFGNFARRVRDPALPYRWRVSAFRSCVQLHRPLGFEATLSFLESQAGTFQRDGAALLRALDIIESSRAALRVELEAYATRRREAKRRGRRSPRAGDSNPNLQARWYWYGAPREAALHALWFWHRRRLPFLLPSTDPVLIEISSCVSECLDSGGVLTAARREVLGGRVRELERLGCSGDLLLVIRHIEVACGPP</sequence>
<dbReference type="EMBL" id="JADBEK010000001">
    <property type="protein sequence ID" value="MBE1589000.1"/>
    <property type="molecule type" value="Genomic_DNA"/>
</dbReference>
<proteinExistence type="predicted"/>
<comment type="caution">
    <text evidence="1">The sequence shown here is derived from an EMBL/GenBank/DDBJ whole genome shotgun (WGS) entry which is preliminary data.</text>
</comment>
<evidence type="ECO:0000313" key="2">
    <source>
        <dbReference type="Proteomes" id="UP000633509"/>
    </source>
</evidence>
<accession>A0ABR9M8U6</accession>
<evidence type="ECO:0000313" key="1">
    <source>
        <dbReference type="EMBL" id="MBE1589000.1"/>
    </source>
</evidence>
<dbReference type="RefSeq" id="WP_192789114.1">
    <property type="nucleotide sequence ID" value="NZ_JADBEK010000001.1"/>
</dbReference>
<reference evidence="1 2" key="1">
    <citation type="submission" date="2020-10" db="EMBL/GenBank/DDBJ databases">
        <title>Sequencing the genomes of 1000 actinobacteria strains.</title>
        <authorList>
            <person name="Klenk H.-P."/>
        </authorList>
    </citation>
    <scope>NUCLEOTIDE SEQUENCE [LARGE SCALE GENOMIC DNA]</scope>
    <source>
        <strain evidence="1 2">DSM 43173</strain>
    </source>
</reference>
<keyword evidence="2" id="KW-1185">Reference proteome</keyword>
<gene>
    <name evidence="1" type="ORF">H4W80_007258</name>
</gene>
<dbReference type="Proteomes" id="UP000633509">
    <property type="component" value="Unassembled WGS sequence"/>
</dbReference>
<protein>
    <submittedName>
        <fullName evidence="1">Uncharacterized protein</fullName>
    </submittedName>
</protein>
<organism evidence="1 2">
    <name type="scientific">Nonomuraea angiospora</name>
    <dbReference type="NCBI Taxonomy" id="46172"/>
    <lineage>
        <taxon>Bacteria</taxon>
        <taxon>Bacillati</taxon>
        <taxon>Actinomycetota</taxon>
        <taxon>Actinomycetes</taxon>
        <taxon>Streptosporangiales</taxon>
        <taxon>Streptosporangiaceae</taxon>
        <taxon>Nonomuraea</taxon>
    </lineage>
</organism>
<name>A0ABR9M8U6_9ACTN</name>